<dbReference type="GO" id="GO:0004792">
    <property type="term" value="F:thiosulfate-cyanide sulfurtransferase activity"/>
    <property type="evidence" value="ECO:0007669"/>
    <property type="project" value="InterPro"/>
</dbReference>
<protein>
    <submittedName>
        <fullName evidence="2">Rhodanese-like domain-containing protein</fullName>
    </submittedName>
</protein>
<proteinExistence type="predicted"/>
<dbReference type="AlphaFoldDB" id="A0A7D4BWE2"/>
<dbReference type="CDD" id="cd00158">
    <property type="entry name" value="RHOD"/>
    <property type="match status" value="1"/>
</dbReference>
<gene>
    <name evidence="2" type="ORF">GXN76_10110</name>
</gene>
<reference evidence="2 3" key="1">
    <citation type="submission" date="2020-01" db="EMBL/GenBank/DDBJ databases">
        <authorList>
            <person name="Gulvik C.A."/>
            <person name="Batra D.G."/>
        </authorList>
    </citation>
    <scope>NUCLEOTIDE SEQUENCE [LARGE SCALE GENOMIC DNA]</scope>
    <source>
        <strain evidence="2 3">W9323</strain>
    </source>
</reference>
<dbReference type="RefSeq" id="WP_173222829.1">
    <property type="nucleotide sequence ID" value="NZ_CP048104.1"/>
</dbReference>
<dbReference type="Proteomes" id="UP000503088">
    <property type="component" value="Chromosome"/>
</dbReference>
<evidence type="ECO:0000313" key="2">
    <source>
        <dbReference type="EMBL" id="QKG84793.1"/>
    </source>
</evidence>
<name>A0A7D4BWE2_9BACL</name>
<dbReference type="EMBL" id="CP048104">
    <property type="protein sequence ID" value="QKG84793.1"/>
    <property type="molecule type" value="Genomic_DNA"/>
</dbReference>
<keyword evidence="3" id="KW-1185">Reference proteome</keyword>
<dbReference type="PANTHER" id="PTHR43031:SF1">
    <property type="entry name" value="PYRIDINE NUCLEOTIDE-DISULPHIDE OXIDOREDUCTASE"/>
    <property type="match status" value="1"/>
</dbReference>
<organism evidence="2 3">
    <name type="scientific">Kroppenstedtia pulmonis</name>
    <dbReference type="NCBI Taxonomy" id="1380685"/>
    <lineage>
        <taxon>Bacteria</taxon>
        <taxon>Bacillati</taxon>
        <taxon>Bacillota</taxon>
        <taxon>Bacilli</taxon>
        <taxon>Bacillales</taxon>
        <taxon>Thermoactinomycetaceae</taxon>
        <taxon>Kroppenstedtia</taxon>
    </lineage>
</organism>
<dbReference type="Gene3D" id="3.40.250.10">
    <property type="entry name" value="Rhodanese-like domain"/>
    <property type="match status" value="1"/>
</dbReference>
<evidence type="ECO:0000259" key="1">
    <source>
        <dbReference type="PROSITE" id="PS50206"/>
    </source>
</evidence>
<dbReference type="InterPro" id="IPR001307">
    <property type="entry name" value="Thiosulphate_STrfase_CS"/>
</dbReference>
<dbReference type="InterPro" id="IPR001763">
    <property type="entry name" value="Rhodanese-like_dom"/>
</dbReference>
<dbReference type="KEGG" id="kpul:GXN76_10110"/>
<evidence type="ECO:0000313" key="3">
    <source>
        <dbReference type="Proteomes" id="UP000503088"/>
    </source>
</evidence>
<dbReference type="InterPro" id="IPR050229">
    <property type="entry name" value="GlpE_sulfurtransferase"/>
</dbReference>
<dbReference type="SUPFAM" id="SSF52821">
    <property type="entry name" value="Rhodanese/Cell cycle control phosphatase"/>
    <property type="match status" value="1"/>
</dbReference>
<accession>A0A7D4BWE2</accession>
<dbReference type="InterPro" id="IPR036873">
    <property type="entry name" value="Rhodanese-like_dom_sf"/>
</dbReference>
<feature type="domain" description="Rhodanese" evidence="1">
    <location>
        <begin position="20"/>
        <end position="107"/>
    </location>
</feature>
<sequence length="107" mass="12241">MPRVYTDVTAQDFSQAFAEAKNRYVLVDVRTEEEYLEGHIPGAVHIPFDEMGQRYKELEHQQGENILLICRSGRRSVVAAHTLAEKGFPHLFNLKGGMLKWDGPVER</sequence>
<dbReference type="PROSITE" id="PS50206">
    <property type="entry name" value="RHODANESE_3"/>
    <property type="match status" value="1"/>
</dbReference>
<dbReference type="PANTHER" id="PTHR43031">
    <property type="entry name" value="FAD-DEPENDENT OXIDOREDUCTASE"/>
    <property type="match status" value="1"/>
</dbReference>
<dbReference type="Pfam" id="PF00581">
    <property type="entry name" value="Rhodanese"/>
    <property type="match status" value="1"/>
</dbReference>
<dbReference type="PROSITE" id="PS00380">
    <property type="entry name" value="RHODANESE_1"/>
    <property type="match status" value="1"/>
</dbReference>
<dbReference type="SMART" id="SM00450">
    <property type="entry name" value="RHOD"/>
    <property type="match status" value="1"/>
</dbReference>